<dbReference type="FunFam" id="3.40.50.300:FF:000838">
    <property type="entry name" value="ABC multidrug transporter (Eurofung)"/>
    <property type="match status" value="1"/>
</dbReference>
<dbReference type="PROSITE" id="PS00211">
    <property type="entry name" value="ABC_TRANSPORTER_1"/>
    <property type="match status" value="1"/>
</dbReference>
<comment type="subcellular location">
    <subcellularLocation>
        <location evidence="1">Membrane</location>
        <topology evidence="1">Multi-pass membrane protein</topology>
    </subcellularLocation>
</comment>
<dbReference type="GO" id="GO:0016020">
    <property type="term" value="C:membrane"/>
    <property type="evidence" value="ECO:0007669"/>
    <property type="project" value="UniProtKB-SubCell"/>
</dbReference>
<feature type="transmembrane region" description="Helical" evidence="8">
    <location>
        <begin position="128"/>
        <end position="148"/>
    </location>
</feature>
<evidence type="ECO:0000259" key="10">
    <source>
        <dbReference type="PROSITE" id="PS50929"/>
    </source>
</evidence>
<protein>
    <recommendedName>
        <fullName evidence="13">P-loop containing nucleoside triphosphate hydrolase protein</fullName>
    </recommendedName>
</protein>
<feature type="domain" description="ABC transporter" evidence="9">
    <location>
        <begin position="1248"/>
        <end position="1480"/>
    </location>
</feature>
<dbReference type="GO" id="GO:0016887">
    <property type="term" value="F:ATP hydrolysis activity"/>
    <property type="evidence" value="ECO:0007669"/>
    <property type="project" value="InterPro"/>
</dbReference>
<feature type="transmembrane region" description="Helical" evidence="8">
    <location>
        <begin position="45"/>
        <end position="66"/>
    </location>
</feature>
<feature type="transmembrane region" description="Helical" evidence="8">
    <location>
        <begin position="1156"/>
        <end position="1177"/>
    </location>
</feature>
<feature type="transmembrane region" description="Helical" evidence="8">
    <location>
        <begin position="442"/>
        <end position="461"/>
    </location>
</feature>
<evidence type="ECO:0000256" key="7">
    <source>
        <dbReference type="ARBA" id="ARBA00023136"/>
    </source>
</evidence>
<feature type="transmembrane region" description="Helical" evidence="8">
    <location>
        <begin position="1062"/>
        <end position="1086"/>
    </location>
</feature>
<proteinExistence type="predicted"/>
<feature type="domain" description="ABC transporter" evidence="9">
    <location>
        <begin position="646"/>
        <end position="892"/>
    </location>
</feature>
<dbReference type="CDD" id="cd03250">
    <property type="entry name" value="ABCC_MRP_domain1"/>
    <property type="match status" value="1"/>
</dbReference>
<dbReference type="PANTHER" id="PTHR24223:SF356">
    <property type="entry name" value="ATP-BINDING CASSETTE TRANSPORTER ABC4"/>
    <property type="match status" value="1"/>
</dbReference>
<evidence type="ECO:0000256" key="8">
    <source>
        <dbReference type="SAM" id="Phobius"/>
    </source>
</evidence>
<dbReference type="CDD" id="cd03244">
    <property type="entry name" value="ABCC_MRP_domain2"/>
    <property type="match status" value="1"/>
</dbReference>
<feature type="domain" description="ABC transmembrane type-1" evidence="10">
    <location>
        <begin position="983"/>
        <end position="1211"/>
    </location>
</feature>
<dbReference type="SMART" id="SM00382">
    <property type="entry name" value="AAA"/>
    <property type="match status" value="2"/>
</dbReference>
<evidence type="ECO:0000256" key="1">
    <source>
        <dbReference type="ARBA" id="ARBA00004141"/>
    </source>
</evidence>
<evidence type="ECO:0000259" key="9">
    <source>
        <dbReference type="PROSITE" id="PS50893"/>
    </source>
</evidence>
<dbReference type="PANTHER" id="PTHR24223">
    <property type="entry name" value="ATP-BINDING CASSETTE SUB-FAMILY C"/>
    <property type="match status" value="1"/>
</dbReference>
<dbReference type="Pfam" id="PF00005">
    <property type="entry name" value="ABC_tran"/>
    <property type="match status" value="2"/>
</dbReference>
<dbReference type="SUPFAM" id="SSF52540">
    <property type="entry name" value="P-loop containing nucleoside triphosphate hydrolases"/>
    <property type="match status" value="2"/>
</dbReference>
<dbReference type="CDD" id="cd18604">
    <property type="entry name" value="ABC_6TM_VMR1_D2_like"/>
    <property type="match status" value="1"/>
</dbReference>
<dbReference type="PROSITE" id="PS50929">
    <property type="entry name" value="ABC_TM1F"/>
    <property type="match status" value="2"/>
</dbReference>
<name>A0AAD6U031_9AGAR</name>
<dbReference type="GO" id="GO:0140359">
    <property type="term" value="F:ABC-type transporter activity"/>
    <property type="evidence" value="ECO:0007669"/>
    <property type="project" value="InterPro"/>
</dbReference>
<feature type="transmembrane region" description="Helical" evidence="8">
    <location>
        <begin position="198"/>
        <end position="217"/>
    </location>
</feature>
<dbReference type="PROSITE" id="PS50893">
    <property type="entry name" value="ABC_TRANSPORTER_2"/>
    <property type="match status" value="2"/>
</dbReference>
<dbReference type="Pfam" id="PF00664">
    <property type="entry name" value="ABC_membrane"/>
    <property type="match status" value="2"/>
</dbReference>
<gene>
    <name evidence="11" type="ORF">B0H15DRAFT_923817</name>
</gene>
<comment type="caution">
    <text evidence="11">The sequence shown here is derived from an EMBL/GenBank/DDBJ whole genome shotgun (WGS) entry which is preliminary data.</text>
</comment>
<keyword evidence="5" id="KW-0067">ATP-binding</keyword>
<evidence type="ECO:0000256" key="3">
    <source>
        <dbReference type="ARBA" id="ARBA00022692"/>
    </source>
</evidence>
<evidence type="ECO:0000313" key="11">
    <source>
        <dbReference type="EMBL" id="KAJ7083605.1"/>
    </source>
</evidence>
<dbReference type="InterPro" id="IPR003439">
    <property type="entry name" value="ABC_transporter-like_ATP-bd"/>
</dbReference>
<dbReference type="Gene3D" id="3.40.50.300">
    <property type="entry name" value="P-loop containing nucleotide triphosphate hydrolases"/>
    <property type="match status" value="2"/>
</dbReference>
<feature type="transmembrane region" description="Helical" evidence="8">
    <location>
        <begin position="160"/>
        <end position="178"/>
    </location>
</feature>
<feature type="transmembrane region" description="Helical" evidence="8">
    <location>
        <begin position="20"/>
        <end position="39"/>
    </location>
</feature>
<sequence>MPAKSTMPTSGGRESKYGSVSSLGMGGAVTVGIALKGWASPWSNTLVIPLYIGAASAVALCLQILLESAYFKAILPEPESPVESSISDHILKHGGHTIFAFKTARLLGCLVLLGLSTAALVLDQHNPHLYLQSAMCAIYFYTAVLAILSVSASAKWSGIFIKHLNTILLSLFSVYFYRDIFPLATLTLLPMDLCEGRLLYPKVLVLFAVSVVVPLAIPRQYTPIDPKHPMPTPNAEQTAPLTSLALYFFLDPVIFLAHRIPHLSFDQLPPLCDYDAAAHLKAKTFPVLDPAAGGRRRHIALGLLWLFRGEFAAMALLLAVTGLASFVSPLALNRLLTSLEDPVEAAALTGMQPWFWILLLFLGPATYVLAFQWDIWIGTHMMAQASAVLTQLVFEHSLRVRVRAEPAAADKDKDGEKNQNLMGRINTLVTVDLGNVGEARNVLFIVVLVPIHVVGSVVFLYQVLGWSAFVGLGVMVALFPLPGYVARLQSKVQETALEKTDARVQIVSELVNVVRMIKMFGWEKEMDAKIAEKRTEELTWIWWRKVLKTASGITIFLVPCITMLATYDLSAAKVFSSMAVFDLLRGQMWFTSYCISMIVKAKVSLDRLDDFLTNTELLDAFTPTAPGFEGTIGPGADPDAPAADLIGFRDAVFSWANDDDDADRDGTRTPASRRFRLRIEGALFFKPGCINLIAGPTGSGKTSLLMALLGEMHLTRASPGAWLNLPRGGGVSFAEQQGWVLNDTIKNNILFNAPMDAERYRKVVYQCCLERDLELFEAGDETEVGEKGLTLSGGQKARVSLARAVYADSQIVLLDDVLAALDVHTAKWVVEKCLRGDLIKNRTVLLVTHNVAMASKVAQFVVTMGLDGRIHSQAPTSEALANDEILAAEVVKDQAALKAAEAQIDAIPADEPKMPSGKLIMAEEIEIGSVTRASWSVSWSALEMFFSAMGGDHTVLFFVTLALAILLTRVAQNGESWWLGYWASIMYCVAYVYFTLGSFRASTVIHAKLIRSVFGTTFRWLDVTPTSRIIARCTGDTDAVDDSLAEGFWDLVDTTFGMVTELFIVIFITPVFFLPGALVGLLGVWCGRIYMASQLSVKRELSNVKAPVIGHIGATMAGLASVRAYGAQSTQIQISMNRINRLTRASRTFMNLNRWVTIRIDLLGSLFVTSLAYYLVYFQSYRAFNVGFSLTMALNFSQSIFGWVRLYNQFEVQSNSLERIKQYLEIEQEPKATPSGIPPAYWPASGNISVDRLSAKYSADGPTVLHDVSFNIKSGERVGVVGRTGSGKSSLTLALLRCILTDGTIRYDGIPTSSLNLDALRTNVTIIPQIPELLAGSLRSNLDLLNQSSDASLNDALRAAGLSALQEEMEEGKLTLDSEISAGGNNLSVGQRQIVALARAIVRGSKLLILDEDYKTDTVIQSSLRTELGSDTTVITVAHRLQTIMDADKIMVLDAGRIVEFDSPQVLLKNEHGMFRALVDESGDKEALNRMANV</sequence>
<keyword evidence="12" id="KW-1185">Reference proteome</keyword>
<dbReference type="InterPro" id="IPR003593">
    <property type="entry name" value="AAA+_ATPase"/>
</dbReference>
<dbReference type="SUPFAM" id="SSF90123">
    <property type="entry name" value="ABC transporter transmembrane region"/>
    <property type="match status" value="2"/>
</dbReference>
<keyword evidence="6 8" id="KW-1133">Transmembrane helix</keyword>
<evidence type="ECO:0000256" key="6">
    <source>
        <dbReference type="ARBA" id="ARBA00022989"/>
    </source>
</evidence>
<evidence type="ECO:0000256" key="4">
    <source>
        <dbReference type="ARBA" id="ARBA00022741"/>
    </source>
</evidence>
<dbReference type="InterPro" id="IPR050173">
    <property type="entry name" value="ABC_transporter_C-like"/>
</dbReference>
<accession>A0AAD6U031</accession>
<keyword evidence="3 8" id="KW-0812">Transmembrane</keyword>
<feature type="transmembrane region" description="Helical" evidence="8">
    <location>
        <begin position="546"/>
        <end position="567"/>
    </location>
</feature>
<dbReference type="EMBL" id="JARJCN010000040">
    <property type="protein sequence ID" value="KAJ7083605.1"/>
    <property type="molecule type" value="Genomic_DNA"/>
</dbReference>
<evidence type="ECO:0000313" key="12">
    <source>
        <dbReference type="Proteomes" id="UP001222325"/>
    </source>
</evidence>
<dbReference type="InterPro" id="IPR017871">
    <property type="entry name" value="ABC_transporter-like_CS"/>
</dbReference>
<feature type="transmembrane region" description="Helical" evidence="8">
    <location>
        <begin position="104"/>
        <end position="122"/>
    </location>
</feature>
<dbReference type="Proteomes" id="UP001222325">
    <property type="component" value="Unassembled WGS sequence"/>
</dbReference>
<evidence type="ECO:0000256" key="5">
    <source>
        <dbReference type="ARBA" id="ARBA00022840"/>
    </source>
</evidence>
<feature type="transmembrane region" description="Helical" evidence="8">
    <location>
        <begin position="311"/>
        <end position="332"/>
    </location>
</feature>
<keyword evidence="4" id="KW-0547">Nucleotide-binding</keyword>
<dbReference type="InterPro" id="IPR011527">
    <property type="entry name" value="ABC1_TM_dom"/>
</dbReference>
<dbReference type="GO" id="GO:0005524">
    <property type="term" value="F:ATP binding"/>
    <property type="evidence" value="ECO:0007669"/>
    <property type="project" value="UniProtKB-KW"/>
</dbReference>
<evidence type="ECO:0008006" key="13">
    <source>
        <dbReference type="Google" id="ProtNLM"/>
    </source>
</evidence>
<feature type="domain" description="ABC transmembrane type-1" evidence="10">
    <location>
        <begin position="312"/>
        <end position="567"/>
    </location>
</feature>
<reference evidence="11" key="1">
    <citation type="submission" date="2023-03" db="EMBL/GenBank/DDBJ databases">
        <title>Massive genome expansion in bonnet fungi (Mycena s.s.) driven by repeated elements and novel gene families across ecological guilds.</title>
        <authorList>
            <consortium name="Lawrence Berkeley National Laboratory"/>
            <person name="Harder C.B."/>
            <person name="Miyauchi S."/>
            <person name="Viragh M."/>
            <person name="Kuo A."/>
            <person name="Thoen E."/>
            <person name="Andreopoulos B."/>
            <person name="Lu D."/>
            <person name="Skrede I."/>
            <person name="Drula E."/>
            <person name="Henrissat B."/>
            <person name="Morin E."/>
            <person name="Kohler A."/>
            <person name="Barry K."/>
            <person name="LaButti K."/>
            <person name="Morin E."/>
            <person name="Salamov A."/>
            <person name="Lipzen A."/>
            <person name="Mereny Z."/>
            <person name="Hegedus B."/>
            <person name="Baldrian P."/>
            <person name="Stursova M."/>
            <person name="Weitz H."/>
            <person name="Taylor A."/>
            <person name="Grigoriev I.V."/>
            <person name="Nagy L.G."/>
            <person name="Martin F."/>
            <person name="Kauserud H."/>
        </authorList>
    </citation>
    <scope>NUCLEOTIDE SEQUENCE</scope>
    <source>
        <strain evidence="11">CBHHK173m</strain>
    </source>
</reference>
<feature type="transmembrane region" description="Helical" evidence="8">
    <location>
        <begin position="353"/>
        <end position="369"/>
    </location>
</feature>
<keyword evidence="2" id="KW-0813">Transport</keyword>
<organism evidence="11 12">
    <name type="scientific">Mycena belliarum</name>
    <dbReference type="NCBI Taxonomy" id="1033014"/>
    <lineage>
        <taxon>Eukaryota</taxon>
        <taxon>Fungi</taxon>
        <taxon>Dikarya</taxon>
        <taxon>Basidiomycota</taxon>
        <taxon>Agaricomycotina</taxon>
        <taxon>Agaricomycetes</taxon>
        <taxon>Agaricomycetidae</taxon>
        <taxon>Agaricales</taxon>
        <taxon>Marasmiineae</taxon>
        <taxon>Mycenaceae</taxon>
        <taxon>Mycena</taxon>
    </lineage>
</organism>
<feature type="transmembrane region" description="Helical" evidence="8">
    <location>
        <begin position="944"/>
        <end position="967"/>
    </location>
</feature>
<dbReference type="Gene3D" id="1.20.1560.10">
    <property type="entry name" value="ABC transporter type 1, transmembrane domain"/>
    <property type="match status" value="2"/>
</dbReference>
<keyword evidence="7 8" id="KW-0472">Membrane</keyword>
<dbReference type="InterPro" id="IPR036640">
    <property type="entry name" value="ABC1_TM_sf"/>
</dbReference>
<feature type="transmembrane region" description="Helical" evidence="8">
    <location>
        <begin position="467"/>
        <end position="486"/>
    </location>
</feature>
<evidence type="ECO:0000256" key="2">
    <source>
        <dbReference type="ARBA" id="ARBA00022448"/>
    </source>
</evidence>
<dbReference type="InterPro" id="IPR027417">
    <property type="entry name" value="P-loop_NTPase"/>
</dbReference>
<dbReference type="CDD" id="cd18596">
    <property type="entry name" value="ABC_6TM_VMR1_D1_like"/>
    <property type="match status" value="1"/>
</dbReference>
<feature type="transmembrane region" description="Helical" evidence="8">
    <location>
        <begin position="979"/>
        <end position="999"/>
    </location>
</feature>